<feature type="domain" description="SMEK" evidence="1">
    <location>
        <begin position="11"/>
        <end position="146"/>
    </location>
</feature>
<dbReference type="EMBL" id="RAUE01000010">
    <property type="protein sequence ID" value="MBA0310547.1"/>
    <property type="molecule type" value="Genomic_DNA"/>
</dbReference>
<gene>
    <name evidence="2" type="ORF">D7Y33_05870</name>
</gene>
<protein>
    <recommendedName>
        <fullName evidence="1">SMEK domain-containing protein</fullName>
    </recommendedName>
</protein>
<evidence type="ECO:0000313" key="2">
    <source>
        <dbReference type="EMBL" id="MBA0310547.1"/>
    </source>
</evidence>
<reference evidence="2" key="2">
    <citation type="journal article" date="2020" name="Front. Microbiol.">
        <title>Genetic Variants of the DSF Quorum Sensing System in Stenotrophomonas maltophilia Influence Virulence and Resistance Phenotypes Among Genotypically Diverse Clinical Isolates.</title>
        <authorList>
            <person name="Yero D."/>
            <person name="Huedo P."/>
            <person name="Conchillo-Sole O."/>
            <person name="Martinez-Servat S."/>
            <person name="Mamat U."/>
            <person name="Coves X."/>
            <person name="Llanas F."/>
            <person name="Roca I."/>
            <person name="Vila J."/>
            <person name="Schaible U.E."/>
            <person name="Daura X."/>
            <person name="Gibert I."/>
        </authorList>
    </citation>
    <scope>NUCLEOTIDE SEQUENCE</scope>
    <source>
        <strain evidence="2">OG156</strain>
    </source>
</reference>
<dbReference type="InterPro" id="IPR047740">
    <property type="entry name" value="SMEK_dom"/>
</dbReference>
<accession>A0A2J0SND2</accession>
<organism evidence="2 3">
    <name type="scientific">Stenotrophomonas maltophilia</name>
    <name type="common">Pseudomonas maltophilia</name>
    <name type="synonym">Xanthomonas maltophilia</name>
    <dbReference type="NCBI Taxonomy" id="40324"/>
    <lineage>
        <taxon>Bacteria</taxon>
        <taxon>Pseudomonadati</taxon>
        <taxon>Pseudomonadota</taxon>
        <taxon>Gammaproteobacteria</taxon>
        <taxon>Lysobacterales</taxon>
        <taxon>Lysobacteraceae</taxon>
        <taxon>Stenotrophomonas</taxon>
        <taxon>Stenotrophomonas maltophilia group</taxon>
    </lineage>
</organism>
<dbReference type="Proteomes" id="UP000822271">
    <property type="component" value="Unassembled WGS sequence"/>
</dbReference>
<dbReference type="NCBIfam" id="NF033859">
    <property type="entry name" value="SMEK_N"/>
    <property type="match status" value="1"/>
</dbReference>
<dbReference type="AlphaFoldDB" id="A0A2J0SND2"/>
<name>A0A2J0SND2_STEMA</name>
<sequence length="346" mass="38940">MITRGFYIGEVIDELSVVAGQVSIRNKLGLTDLSTLTENFFRDLLNAIHSSSLINLNEERSNSPGLDLGDDVSGLAIQVTATASATKVEKTLAKITPDHQTRYKRFVVLVVGKKQGSYSIDEQAAKRLGFAKERDIWDVDDLARQIVALDIARLEAVHRLIRKEVGRLKVDLEIPDADGKYPTSGYDLWEQRVKPKVGDGSAFRTFVAQSAEVSEEEIEADLPKEIRLLAKRLSRLPRVTREFLVMLLTRQTNRDSGRFHPPWMTLLYDTVKREFRGDDLDGELGILEEEGFVEVRVEDRHENGPPEIGVRFPSKCEDLSHSLLSFIDEKGLSLRTVIGEVDFSAF</sequence>
<comment type="caution">
    <text evidence="2">The sequence shown here is derived from an EMBL/GenBank/DDBJ whole genome shotgun (WGS) entry which is preliminary data.</text>
</comment>
<evidence type="ECO:0000259" key="1">
    <source>
        <dbReference type="Pfam" id="PF21941"/>
    </source>
</evidence>
<reference evidence="2" key="1">
    <citation type="submission" date="2018-09" db="EMBL/GenBank/DDBJ databases">
        <authorList>
            <person name="Groschel M."/>
            <person name="Kohl T."/>
            <person name="Conchillo-Sole O."/>
            <person name="Mamat U."/>
            <person name="Yero D."/>
            <person name="Niemann S."/>
            <person name="Daura X."/>
            <person name="Gibert I."/>
        </authorList>
    </citation>
    <scope>NUCLEOTIDE SEQUENCE</scope>
    <source>
        <strain evidence="2">OG156</strain>
    </source>
</reference>
<dbReference type="Pfam" id="PF21941">
    <property type="entry name" value="SMEK_N"/>
    <property type="match status" value="1"/>
</dbReference>
<evidence type="ECO:0000313" key="3">
    <source>
        <dbReference type="Proteomes" id="UP000822271"/>
    </source>
</evidence>
<proteinExistence type="predicted"/>